<proteinExistence type="predicted"/>
<accession>A0ACC1B3W9</accession>
<keyword evidence="2" id="KW-1185">Reference proteome</keyword>
<dbReference type="Proteomes" id="UP001164250">
    <property type="component" value="Chromosome 7"/>
</dbReference>
<evidence type="ECO:0000313" key="1">
    <source>
        <dbReference type="EMBL" id="KAJ0093628.1"/>
    </source>
</evidence>
<name>A0ACC1B3W9_9ROSI</name>
<organism evidence="1 2">
    <name type="scientific">Pistacia atlantica</name>
    <dbReference type="NCBI Taxonomy" id="434234"/>
    <lineage>
        <taxon>Eukaryota</taxon>
        <taxon>Viridiplantae</taxon>
        <taxon>Streptophyta</taxon>
        <taxon>Embryophyta</taxon>
        <taxon>Tracheophyta</taxon>
        <taxon>Spermatophyta</taxon>
        <taxon>Magnoliopsida</taxon>
        <taxon>eudicotyledons</taxon>
        <taxon>Gunneridae</taxon>
        <taxon>Pentapetalae</taxon>
        <taxon>rosids</taxon>
        <taxon>malvids</taxon>
        <taxon>Sapindales</taxon>
        <taxon>Anacardiaceae</taxon>
        <taxon>Pistacia</taxon>
    </lineage>
</organism>
<evidence type="ECO:0000313" key="2">
    <source>
        <dbReference type="Proteomes" id="UP001164250"/>
    </source>
</evidence>
<reference evidence="2" key="1">
    <citation type="journal article" date="2023" name="G3 (Bethesda)">
        <title>Genome assembly and association tests identify interacting loci associated with vigor, precocity, and sex in interspecific pistachio rootstocks.</title>
        <authorList>
            <person name="Palmer W."/>
            <person name="Jacygrad E."/>
            <person name="Sagayaradj S."/>
            <person name="Cavanaugh K."/>
            <person name="Han R."/>
            <person name="Bertier L."/>
            <person name="Beede B."/>
            <person name="Kafkas S."/>
            <person name="Golino D."/>
            <person name="Preece J."/>
            <person name="Michelmore R."/>
        </authorList>
    </citation>
    <scope>NUCLEOTIDE SEQUENCE [LARGE SCALE GENOMIC DNA]</scope>
</reference>
<protein>
    <submittedName>
        <fullName evidence="1">Uncharacterized protein</fullName>
    </submittedName>
</protein>
<gene>
    <name evidence="1" type="ORF">Patl1_25715</name>
</gene>
<dbReference type="EMBL" id="CM047903">
    <property type="protein sequence ID" value="KAJ0093628.1"/>
    <property type="molecule type" value="Genomic_DNA"/>
</dbReference>
<comment type="caution">
    <text evidence="1">The sequence shown here is derived from an EMBL/GenBank/DDBJ whole genome shotgun (WGS) entry which is preliminary data.</text>
</comment>
<sequence length="308" mass="33330">MKHFREVSTRSELYSASLKCITKSGKSLANMISLFVDMDVMLGNGSFVNVKNFSTMNQDQQALRPIALESRFTGVETSGQTGEEESDFTGDQALEHQPLSKKRPKVGRAMPVPASPNPKEHIASHASCSYEVTSEAFKPFTFGAFSLTKTTSPSIGCDVPMFNFGLNCSHPSSSTGHRPSGSGGMAKGKGKLGASKKHVGPNVTSSRFATLGQKTVGPNTSGHPLHSEGKHSWAHVTVKVFDLPMECWNHDALRFITSGIGKPLALGEITEDTCIRGNLFHCLSDEYEGHYTMTSYLPTINPSDDPIE</sequence>